<name>A0A841RQQ2_9BACI</name>
<dbReference type="InterPro" id="IPR017870">
    <property type="entry name" value="FeS_cluster_insertion_CS"/>
</dbReference>
<dbReference type="PANTHER" id="PTHR43011:SF1">
    <property type="entry name" value="IRON-SULFUR CLUSTER ASSEMBLY 2 HOMOLOG, MITOCHONDRIAL"/>
    <property type="match status" value="1"/>
</dbReference>
<dbReference type="InterPro" id="IPR016092">
    <property type="entry name" value="ATAP"/>
</dbReference>
<dbReference type="GO" id="GO:0051539">
    <property type="term" value="F:4 iron, 4 sulfur cluster binding"/>
    <property type="evidence" value="ECO:0007669"/>
    <property type="project" value="TreeGrafter"/>
</dbReference>
<dbReference type="EMBL" id="JACHON010000024">
    <property type="protein sequence ID" value="MBB6514157.1"/>
    <property type="molecule type" value="Genomic_DNA"/>
</dbReference>
<keyword evidence="3" id="KW-1185">Reference proteome</keyword>
<dbReference type="SUPFAM" id="SSF89360">
    <property type="entry name" value="HesB-like domain"/>
    <property type="match status" value="1"/>
</dbReference>
<dbReference type="GO" id="GO:0016226">
    <property type="term" value="P:iron-sulfur cluster assembly"/>
    <property type="evidence" value="ECO:0007669"/>
    <property type="project" value="InterPro"/>
</dbReference>
<comment type="caution">
    <text evidence="2">The sequence shown here is derived from an EMBL/GenBank/DDBJ whole genome shotgun (WGS) entry which is preliminary data.</text>
</comment>
<dbReference type="Proteomes" id="UP000572212">
    <property type="component" value="Unassembled WGS sequence"/>
</dbReference>
<dbReference type="PROSITE" id="PS01152">
    <property type="entry name" value="HESB"/>
    <property type="match status" value="1"/>
</dbReference>
<dbReference type="InterPro" id="IPR035903">
    <property type="entry name" value="HesB-like_dom_sf"/>
</dbReference>
<dbReference type="AlphaFoldDB" id="A0A841RQQ2"/>
<gene>
    <name evidence="2" type="ORF">GGQ92_002978</name>
</gene>
<dbReference type="PANTHER" id="PTHR43011">
    <property type="entry name" value="IRON-SULFUR CLUSTER ASSEMBLY 2 HOMOLOG, MITOCHONDRIAL"/>
    <property type="match status" value="1"/>
</dbReference>
<dbReference type="NCBIfam" id="TIGR00049">
    <property type="entry name" value="iron-sulfur cluster assembly accessory protein"/>
    <property type="match status" value="1"/>
</dbReference>
<feature type="domain" description="Core" evidence="1">
    <location>
        <begin position="1"/>
        <end position="104"/>
    </location>
</feature>
<protein>
    <submittedName>
        <fullName evidence="2">Iron-sulfur cluster assembly protein</fullName>
    </submittedName>
</protein>
<proteinExistence type="predicted"/>
<sequence>MILNITDNAKFQIQEMLKEESDNNTRLRFGVKGGGCSGLSYSIGFDQDVNEELDLIEDSNGIPVTIKKFDIPVIEGTTIDYKQNMMGGGFTIDNPNAIISCGCGTSFRAKEREGTPGDC</sequence>
<reference evidence="2 3" key="1">
    <citation type="submission" date="2020-08" db="EMBL/GenBank/DDBJ databases">
        <title>Genomic Encyclopedia of Type Strains, Phase IV (KMG-IV): sequencing the most valuable type-strain genomes for metagenomic binning, comparative biology and taxonomic classification.</title>
        <authorList>
            <person name="Goeker M."/>
        </authorList>
    </citation>
    <scope>NUCLEOTIDE SEQUENCE [LARGE SCALE GENOMIC DNA]</scope>
    <source>
        <strain evidence="2 3">DSM 11805</strain>
    </source>
</reference>
<organism evidence="2 3">
    <name type="scientific">Gracilibacillus halotolerans</name>
    <dbReference type="NCBI Taxonomy" id="74386"/>
    <lineage>
        <taxon>Bacteria</taxon>
        <taxon>Bacillati</taxon>
        <taxon>Bacillota</taxon>
        <taxon>Bacilli</taxon>
        <taxon>Bacillales</taxon>
        <taxon>Bacillaceae</taxon>
        <taxon>Gracilibacillus</taxon>
    </lineage>
</organism>
<dbReference type="RefSeq" id="WP_184250647.1">
    <property type="nucleotide sequence ID" value="NZ_BAAACU010000035.1"/>
</dbReference>
<dbReference type="GO" id="GO:0005506">
    <property type="term" value="F:iron ion binding"/>
    <property type="evidence" value="ECO:0007669"/>
    <property type="project" value="TreeGrafter"/>
</dbReference>
<dbReference type="Gene3D" id="2.60.300.12">
    <property type="entry name" value="HesB-like domain"/>
    <property type="match status" value="1"/>
</dbReference>
<dbReference type="InterPro" id="IPR000361">
    <property type="entry name" value="ATAP_core_dom"/>
</dbReference>
<evidence type="ECO:0000313" key="3">
    <source>
        <dbReference type="Proteomes" id="UP000572212"/>
    </source>
</evidence>
<evidence type="ECO:0000259" key="1">
    <source>
        <dbReference type="Pfam" id="PF01521"/>
    </source>
</evidence>
<dbReference type="GO" id="GO:0051537">
    <property type="term" value="F:2 iron, 2 sulfur cluster binding"/>
    <property type="evidence" value="ECO:0007669"/>
    <property type="project" value="TreeGrafter"/>
</dbReference>
<dbReference type="Pfam" id="PF01521">
    <property type="entry name" value="Fe-S_biosyn"/>
    <property type="match status" value="1"/>
</dbReference>
<evidence type="ECO:0000313" key="2">
    <source>
        <dbReference type="EMBL" id="MBB6514157.1"/>
    </source>
</evidence>
<accession>A0A841RQQ2</accession>